<evidence type="ECO:0000313" key="3">
    <source>
        <dbReference type="EMBL" id="CAF0966194.1"/>
    </source>
</evidence>
<dbReference type="EMBL" id="CAJNOK010000910">
    <property type="protein sequence ID" value="CAF0782646.1"/>
    <property type="molecule type" value="Genomic_DNA"/>
</dbReference>
<dbReference type="EMBL" id="CAJOBC010002570">
    <property type="protein sequence ID" value="CAF3739721.1"/>
    <property type="molecule type" value="Genomic_DNA"/>
</dbReference>
<evidence type="ECO:0000313" key="5">
    <source>
        <dbReference type="EMBL" id="CAF3739721.1"/>
    </source>
</evidence>
<dbReference type="OrthoDB" id="10092480at2759"/>
<evidence type="ECO:0000256" key="1">
    <source>
        <dbReference type="SAM" id="MobiDB-lite"/>
    </source>
</evidence>
<reference evidence="3" key="1">
    <citation type="submission" date="2021-02" db="EMBL/GenBank/DDBJ databases">
        <authorList>
            <person name="Nowell W R."/>
        </authorList>
    </citation>
    <scope>NUCLEOTIDE SEQUENCE</scope>
</reference>
<name>A0A814E8Y9_9BILA</name>
<gene>
    <name evidence="3" type="ORF">GPM918_LOCUS11990</name>
    <name evidence="2" type="ORF">OVA965_LOCUS3695</name>
    <name evidence="5" type="ORF">SRO942_LOCUS11991</name>
    <name evidence="4" type="ORF">TMI583_LOCUS3693</name>
</gene>
<proteinExistence type="predicted"/>
<dbReference type="Proteomes" id="UP000682733">
    <property type="component" value="Unassembled WGS sequence"/>
</dbReference>
<feature type="compositionally biased region" description="Basic and acidic residues" evidence="1">
    <location>
        <begin position="121"/>
        <end position="137"/>
    </location>
</feature>
<comment type="caution">
    <text evidence="3">The sequence shown here is derived from an EMBL/GenBank/DDBJ whole genome shotgun (WGS) entry which is preliminary data.</text>
</comment>
<sequence length="147" mass="17238">MKPQSKSNIYQIPCECGATNVGETKVGFHQRMIQHEKLIEQDDDNSKSEMVQHHHQKGWQCMLDTEKAFIIEDEIDRRKRRIKESIYSTVSQSINRRNEIEKLWTPLLYEVEPSIKGIISSRERNFSDKRSVQRQDGDSGTAEEEED</sequence>
<keyword evidence="6" id="KW-1185">Reference proteome</keyword>
<feature type="region of interest" description="Disordered" evidence="1">
    <location>
        <begin position="120"/>
        <end position="147"/>
    </location>
</feature>
<protein>
    <submittedName>
        <fullName evidence="3">Uncharacterized protein</fullName>
    </submittedName>
</protein>
<organism evidence="3 6">
    <name type="scientific">Didymodactylos carnosus</name>
    <dbReference type="NCBI Taxonomy" id="1234261"/>
    <lineage>
        <taxon>Eukaryota</taxon>
        <taxon>Metazoa</taxon>
        <taxon>Spiralia</taxon>
        <taxon>Gnathifera</taxon>
        <taxon>Rotifera</taxon>
        <taxon>Eurotatoria</taxon>
        <taxon>Bdelloidea</taxon>
        <taxon>Philodinida</taxon>
        <taxon>Philodinidae</taxon>
        <taxon>Didymodactylos</taxon>
    </lineage>
</organism>
<evidence type="ECO:0000313" key="6">
    <source>
        <dbReference type="Proteomes" id="UP000663829"/>
    </source>
</evidence>
<dbReference type="Proteomes" id="UP000663829">
    <property type="component" value="Unassembled WGS sequence"/>
</dbReference>
<dbReference type="EMBL" id="CAJOBA010000910">
    <property type="protein sequence ID" value="CAF3564433.1"/>
    <property type="molecule type" value="Genomic_DNA"/>
</dbReference>
<dbReference type="EMBL" id="CAJNOQ010002570">
    <property type="protein sequence ID" value="CAF0966194.1"/>
    <property type="molecule type" value="Genomic_DNA"/>
</dbReference>
<evidence type="ECO:0000313" key="4">
    <source>
        <dbReference type="EMBL" id="CAF3564433.1"/>
    </source>
</evidence>
<dbReference type="Proteomes" id="UP000681722">
    <property type="component" value="Unassembled WGS sequence"/>
</dbReference>
<evidence type="ECO:0000313" key="2">
    <source>
        <dbReference type="EMBL" id="CAF0782646.1"/>
    </source>
</evidence>
<dbReference type="AlphaFoldDB" id="A0A814E8Y9"/>
<accession>A0A814E8Y9</accession>
<dbReference type="Proteomes" id="UP000677228">
    <property type="component" value="Unassembled WGS sequence"/>
</dbReference>